<dbReference type="SUPFAM" id="SSF143120">
    <property type="entry name" value="YefM-like"/>
    <property type="match status" value="1"/>
</dbReference>
<dbReference type="KEGG" id="rce:RC1_3653"/>
<comment type="similarity">
    <text evidence="1">Belongs to the phD/YefM antitoxin family.</text>
</comment>
<dbReference type="Proteomes" id="UP000001591">
    <property type="component" value="Chromosome"/>
</dbReference>
<protein>
    <submittedName>
        <fullName evidence="2">Prevent-host-death family protein</fullName>
    </submittedName>
</protein>
<dbReference type="RefSeq" id="WP_012568778.1">
    <property type="nucleotide sequence ID" value="NC_011420.2"/>
</dbReference>
<dbReference type="EMBL" id="CP000613">
    <property type="protein sequence ID" value="ACJ01002.1"/>
    <property type="molecule type" value="Genomic_DNA"/>
</dbReference>
<evidence type="ECO:0000256" key="1">
    <source>
        <dbReference type="ARBA" id="ARBA00009981"/>
    </source>
</evidence>
<keyword evidence="3" id="KW-1185">Reference proteome</keyword>
<dbReference type="OrthoDB" id="165038at2"/>
<dbReference type="HOGENOM" id="CLU_172502_2_0_5"/>
<dbReference type="AlphaFoldDB" id="B6IXH8"/>
<gene>
    <name evidence="2" type="ordered locus">RC1_3653</name>
</gene>
<dbReference type="eggNOG" id="ENOG50336NR">
    <property type="taxonomic scope" value="Bacteria"/>
</dbReference>
<dbReference type="InterPro" id="IPR036165">
    <property type="entry name" value="YefM-like_sf"/>
</dbReference>
<evidence type="ECO:0000313" key="2">
    <source>
        <dbReference type="EMBL" id="ACJ01002.1"/>
    </source>
</evidence>
<dbReference type="Gene3D" id="3.40.1620.10">
    <property type="entry name" value="YefM-like domain"/>
    <property type="match status" value="1"/>
</dbReference>
<sequence>MPTVSATEFVRNFGKYREQVTREQITVTDQGKVAGVFISADDAVLLALAKEGRQACHVRDLPADLRDAVRTAAPDDEMLALDRLMEGR</sequence>
<proteinExistence type="inferred from homology"/>
<name>B6IXH8_RHOCS</name>
<dbReference type="STRING" id="414684.RC1_3653"/>
<reference evidence="2 3" key="1">
    <citation type="journal article" date="2010" name="BMC Genomics">
        <title>Metabolic flexibility revealed in the genome of the cyst-forming alpha-1 proteobacterium Rhodospirillum centenum.</title>
        <authorList>
            <person name="Lu Y.K."/>
            <person name="Marden J."/>
            <person name="Han M."/>
            <person name="Swingley W.D."/>
            <person name="Mastrian S.D."/>
            <person name="Chowdhury S.R."/>
            <person name="Hao J."/>
            <person name="Helmy T."/>
            <person name="Kim S."/>
            <person name="Kurdoglu A.A."/>
            <person name="Matthies H.J."/>
            <person name="Rollo D."/>
            <person name="Stothard P."/>
            <person name="Blankenship R.E."/>
            <person name="Bauer C.E."/>
            <person name="Touchman J.W."/>
        </authorList>
    </citation>
    <scope>NUCLEOTIDE SEQUENCE [LARGE SCALE GENOMIC DNA]</scope>
    <source>
        <strain evidence="3">ATCC 51521 / SW</strain>
    </source>
</reference>
<accession>B6IXH8</accession>
<evidence type="ECO:0000313" key="3">
    <source>
        <dbReference type="Proteomes" id="UP000001591"/>
    </source>
</evidence>
<organism evidence="2 3">
    <name type="scientific">Rhodospirillum centenum (strain ATCC 51521 / SW)</name>
    <dbReference type="NCBI Taxonomy" id="414684"/>
    <lineage>
        <taxon>Bacteria</taxon>
        <taxon>Pseudomonadati</taxon>
        <taxon>Pseudomonadota</taxon>
        <taxon>Alphaproteobacteria</taxon>
        <taxon>Rhodospirillales</taxon>
        <taxon>Rhodospirillaceae</taxon>
        <taxon>Rhodospirillum</taxon>
    </lineage>
</organism>